<dbReference type="Proteomes" id="UP000464374">
    <property type="component" value="Chromosome"/>
</dbReference>
<dbReference type="InterPro" id="IPR050545">
    <property type="entry name" value="Mycobact_MmpL"/>
</dbReference>
<keyword evidence="4 6" id="KW-1133">Transmembrane helix</keyword>
<dbReference type="RefSeq" id="WP_162662645.1">
    <property type="nucleotide sequence ID" value="NZ_CP048020.1"/>
</dbReference>
<feature type="domain" description="SSD" evidence="7">
    <location>
        <begin position="244"/>
        <end position="372"/>
    </location>
</feature>
<sequence length="904" mass="99531">MKYGERYAYTVIAVIAVVTVFFGFMIPKINMDNELRHFFPEEHPSNIRFKQLTKDFGDQYAMDIVLETNEDTILRPDYIAAIKNISEELALLDNVVKVRSLTDIEFITAMDGALVVEPLLPERFSGTAAEIQAIKQKIFEWPHAYLGTIISDSFKGVQIVVTIASTSTPTEVSTLYNNTVEIVKRNLQTVNGVSYKIAGDPVLAEHAKLFMYADLRNLIPLITAVVLLCLFLSFKNIEGTILPLLAVLISTVWTIGTMALIGEPLTIVSSCLPVLLIAVGSAYGIHIVNHYYQHLETEPPIPSQERHRAIVAESLKGVRAPVLLAGITTIAGFISTITSPIKPLKSFATFSAYGIVIELVIAFLLIPALLILKPMSLVQKQQKKMQMHSTKQNARLAALGIKIDEKGMMHRIYLFFNRHRAGFIIMLLVIINLSIWGIYQLNIESAFLEYFLKNSEIREGVSYIDSHYVGSTGFSLVIDGKKKGALCDPEILKQMDGLSGFLTDNYADIGTILSFSDFIKRLNQVMHKDMQTEYSATAESADKGSQSGESFFSDAGSFFADSDTEQGSRIPAESSPDSLAVQTVSRAADTSPSFAARYRGKALTADDVMELFIAAYAQSGGKDVTLPEFIAALQKELNYNGAAYDEIPYDVSKYPVANREELKNLISQYLLLYSGSLDDLVDEQLEPSKTRMQIMMRVHDTGKIKAVIDAATQYAQQHFPEGYTLEASGLGELETAMTSMIIGSQISSLLLAIVIVFCILSLYYRSPFAGLIGAVPLGVSILMNFGIMGLTGINLDMVTSLVAAIAIGIGIDYTVHFMNNYHKERLRTDDLTAVTVNTLQLSGKAIMVNAASVGFGFVVLCFSRFVVLRFVGFLVAVVMLTGSVAAMTILPMLLNIFKPRFMAK</sequence>
<name>A0A6P1XYW3_9SPIR</name>
<evidence type="ECO:0000259" key="7">
    <source>
        <dbReference type="PROSITE" id="PS50156"/>
    </source>
</evidence>
<protein>
    <submittedName>
        <fullName evidence="8">MMPL family transporter</fullName>
    </submittedName>
</protein>
<dbReference type="InterPro" id="IPR001036">
    <property type="entry name" value="Acrflvin-R"/>
</dbReference>
<evidence type="ECO:0000313" key="8">
    <source>
        <dbReference type="EMBL" id="QHX42611.1"/>
    </source>
</evidence>
<evidence type="ECO:0000256" key="4">
    <source>
        <dbReference type="ARBA" id="ARBA00022989"/>
    </source>
</evidence>
<reference evidence="8 9" key="1">
    <citation type="submission" date="2020-01" db="EMBL/GenBank/DDBJ databases">
        <title>Complete genome sequence of a human oral phylogroup 1 Treponema sp. strain ATCC 700766, originally isolated from periodontitis dental plaque.</title>
        <authorList>
            <person name="Chan Y."/>
            <person name="Huo Y.-B."/>
            <person name="Yu X.-L."/>
            <person name="Zeng H."/>
            <person name="Leung W.-K."/>
            <person name="Watt R.M."/>
        </authorList>
    </citation>
    <scope>NUCLEOTIDE SEQUENCE [LARGE SCALE GENOMIC DNA]</scope>
    <source>
        <strain evidence="8 9">OMZ 804</strain>
    </source>
</reference>
<dbReference type="PANTHER" id="PTHR33406:SF13">
    <property type="entry name" value="MEMBRANE PROTEIN YDFJ"/>
    <property type="match status" value="1"/>
</dbReference>
<dbReference type="GO" id="GO:0005886">
    <property type="term" value="C:plasma membrane"/>
    <property type="evidence" value="ECO:0007669"/>
    <property type="project" value="UniProtKB-SubCell"/>
</dbReference>
<evidence type="ECO:0000256" key="5">
    <source>
        <dbReference type="ARBA" id="ARBA00023136"/>
    </source>
</evidence>
<dbReference type="SUPFAM" id="SSF82866">
    <property type="entry name" value="Multidrug efflux transporter AcrB transmembrane domain"/>
    <property type="match status" value="2"/>
</dbReference>
<feature type="transmembrane region" description="Helical" evidence="6">
    <location>
        <begin position="218"/>
        <end position="234"/>
    </location>
</feature>
<dbReference type="KEGG" id="trz:GWP43_03150"/>
<comment type="subcellular location">
    <subcellularLocation>
        <location evidence="1">Cell membrane</location>
        <topology evidence="1">Multi-pass membrane protein</topology>
    </subcellularLocation>
</comment>
<gene>
    <name evidence="8" type="ORF">GWP43_03150</name>
</gene>
<feature type="transmembrane region" description="Helical" evidence="6">
    <location>
        <begin position="421"/>
        <end position="439"/>
    </location>
</feature>
<feature type="transmembrane region" description="Helical" evidence="6">
    <location>
        <begin position="771"/>
        <end position="791"/>
    </location>
</feature>
<dbReference type="InterPro" id="IPR000731">
    <property type="entry name" value="SSD"/>
</dbReference>
<feature type="transmembrane region" description="Helical" evidence="6">
    <location>
        <begin position="350"/>
        <end position="372"/>
    </location>
</feature>
<evidence type="ECO:0000256" key="2">
    <source>
        <dbReference type="ARBA" id="ARBA00022475"/>
    </source>
</evidence>
<feature type="transmembrane region" description="Helical" evidence="6">
    <location>
        <begin position="873"/>
        <end position="897"/>
    </location>
</feature>
<dbReference type="EMBL" id="CP048020">
    <property type="protein sequence ID" value="QHX42611.1"/>
    <property type="molecule type" value="Genomic_DNA"/>
</dbReference>
<keyword evidence="2" id="KW-1003">Cell membrane</keyword>
<evidence type="ECO:0000256" key="3">
    <source>
        <dbReference type="ARBA" id="ARBA00022692"/>
    </source>
</evidence>
<keyword evidence="3 6" id="KW-0812">Transmembrane</keyword>
<feature type="domain" description="SSD" evidence="7">
    <location>
        <begin position="770"/>
        <end position="896"/>
    </location>
</feature>
<evidence type="ECO:0000256" key="1">
    <source>
        <dbReference type="ARBA" id="ARBA00004651"/>
    </source>
</evidence>
<evidence type="ECO:0000256" key="6">
    <source>
        <dbReference type="SAM" id="Phobius"/>
    </source>
</evidence>
<evidence type="ECO:0000313" key="9">
    <source>
        <dbReference type="Proteomes" id="UP000464374"/>
    </source>
</evidence>
<proteinExistence type="predicted"/>
<keyword evidence="5 6" id="KW-0472">Membrane</keyword>
<dbReference type="PANTHER" id="PTHR33406">
    <property type="entry name" value="MEMBRANE PROTEIN MJ1562-RELATED"/>
    <property type="match status" value="1"/>
</dbReference>
<dbReference type="AlphaFoldDB" id="A0A6P1XYW3"/>
<dbReference type="InterPro" id="IPR004869">
    <property type="entry name" value="MMPL_dom"/>
</dbReference>
<accession>A0A6P1XYW3</accession>
<feature type="transmembrane region" description="Helical" evidence="6">
    <location>
        <begin position="241"/>
        <end position="261"/>
    </location>
</feature>
<feature type="transmembrane region" description="Helical" evidence="6">
    <location>
        <begin position="746"/>
        <end position="764"/>
    </location>
</feature>
<feature type="transmembrane region" description="Helical" evidence="6">
    <location>
        <begin position="7"/>
        <end position="26"/>
    </location>
</feature>
<dbReference type="PRINTS" id="PR00702">
    <property type="entry name" value="ACRIFLAVINRP"/>
</dbReference>
<dbReference type="Gene3D" id="1.20.1640.10">
    <property type="entry name" value="Multidrug efflux transporter AcrB transmembrane domain"/>
    <property type="match status" value="2"/>
</dbReference>
<dbReference type="PROSITE" id="PS50156">
    <property type="entry name" value="SSD"/>
    <property type="match status" value="2"/>
</dbReference>
<organism evidence="8 9">
    <name type="scientific">Treponema vincentii</name>
    <dbReference type="NCBI Taxonomy" id="69710"/>
    <lineage>
        <taxon>Bacteria</taxon>
        <taxon>Pseudomonadati</taxon>
        <taxon>Spirochaetota</taxon>
        <taxon>Spirochaetia</taxon>
        <taxon>Spirochaetales</taxon>
        <taxon>Treponemataceae</taxon>
        <taxon>Treponema</taxon>
    </lineage>
</organism>
<feature type="transmembrane region" description="Helical" evidence="6">
    <location>
        <begin position="267"/>
        <end position="285"/>
    </location>
</feature>
<feature type="transmembrane region" description="Helical" evidence="6">
    <location>
        <begin position="797"/>
        <end position="815"/>
    </location>
</feature>
<feature type="transmembrane region" description="Helical" evidence="6">
    <location>
        <begin position="318"/>
        <end position="338"/>
    </location>
</feature>
<feature type="transmembrane region" description="Helical" evidence="6">
    <location>
        <begin position="846"/>
        <end position="867"/>
    </location>
</feature>
<dbReference type="GO" id="GO:0022857">
    <property type="term" value="F:transmembrane transporter activity"/>
    <property type="evidence" value="ECO:0007669"/>
    <property type="project" value="InterPro"/>
</dbReference>
<dbReference type="Pfam" id="PF03176">
    <property type="entry name" value="MMPL"/>
    <property type="match status" value="2"/>
</dbReference>